<feature type="compositionally biased region" description="Polar residues" evidence="1">
    <location>
        <begin position="1"/>
        <end position="11"/>
    </location>
</feature>
<feature type="region of interest" description="Disordered" evidence="1">
    <location>
        <begin position="1"/>
        <end position="29"/>
    </location>
</feature>
<evidence type="ECO:0000256" key="1">
    <source>
        <dbReference type="SAM" id="MobiDB-lite"/>
    </source>
</evidence>
<protein>
    <submittedName>
        <fullName evidence="2">Uncharacterized protein</fullName>
    </submittedName>
</protein>
<dbReference type="EMBL" id="GBRH01164164">
    <property type="protein sequence ID" value="JAE33732.1"/>
    <property type="molecule type" value="Transcribed_RNA"/>
</dbReference>
<accession>A0A0A9HAG2</accession>
<dbReference type="AlphaFoldDB" id="A0A0A9HAG2"/>
<feature type="compositionally biased region" description="Basic residues" evidence="1">
    <location>
        <begin position="13"/>
        <end position="29"/>
    </location>
</feature>
<reference evidence="2" key="2">
    <citation type="journal article" date="2015" name="Data Brief">
        <title>Shoot transcriptome of the giant reed, Arundo donax.</title>
        <authorList>
            <person name="Barrero R.A."/>
            <person name="Guerrero F.D."/>
            <person name="Moolhuijzen P."/>
            <person name="Goolsby J.A."/>
            <person name="Tidwell J."/>
            <person name="Bellgard S.E."/>
            <person name="Bellgard M.I."/>
        </authorList>
    </citation>
    <scope>NUCLEOTIDE SEQUENCE</scope>
    <source>
        <tissue evidence="2">Shoot tissue taken approximately 20 cm above the soil surface</tissue>
    </source>
</reference>
<proteinExistence type="predicted"/>
<name>A0A0A9HAG2_ARUDO</name>
<evidence type="ECO:0000313" key="2">
    <source>
        <dbReference type="EMBL" id="JAE33732.1"/>
    </source>
</evidence>
<organism evidence="2">
    <name type="scientific">Arundo donax</name>
    <name type="common">Giant reed</name>
    <name type="synonym">Donax arundinaceus</name>
    <dbReference type="NCBI Taxonomy" id="35708"/>
    <lineage>
        <taxon>Eukaryota</taxon>
        <taxon>Viridiplantae</taxon>
        <taxon>Streptophyta</taxon>
        <taxon>Embryophyta</taxon>
        <taxon>Tracheophyta</taxon>
        <taxon>Spermatophyta</taxon>
        <taxon>Magnoliopsida</taxon>
        <taxon>Liliopsida</taxon>
        <taxon>Poales</taxon>
        <taxon>Poaceae</taxon>
        <taxon>PACMAD clade</taxon>
        <taxon>Arundinoideae</taxon>
        <taxon>Arundineae</taxon>
        <taxon>Arundo</taxon>
    </lineage>
</organism>
<sequence>MYALVTNQPKIQKNGKRRRPKNSPRMIRS</sequence>
<reference evidence="2" key="1">
    <citation type="submission" date="2014-09" db="EMBL/GenBank/DDBJ databases">
        <authorList>
            <person name="Magalhaes I.L.F."/>
            <person name="Oliveira U."/>
            <person name="Santos F.R."/>
            <person name="Vidigal T.H.D.A."/>
            <person name="Brescovit A.D."/>
            <person name="Santos A.J."/>
        </authorList>
    </citation>
    <scope>NUCLEOTIDE SEQUENCE</scope>
    <source>
        <tissue evidence="2">Shoot tissue taken approximately 20 cm above the soil surface</tissue>
    </source>
</reference>